<dbReference type="AlphaFoldDB" id="A0AAD7C1A1"/>
<gene>
    <name evidence="1" type="ORF">FB45DRAFT_906551</name>
</gene>
<name>A0AAD7C1A1_9AGAR</name>
<reference evidence="1" key="1">
    <citation type="submission" date="2023-03" db="EMBL/GenBank/DDBJ databases">
        <title>Massive genome expansion in bonnet fungi (Mycena s.s.) driven by repeated elements and novel gene families across ecological guilds.</title>
        <authorList>
            <consortium name="Lawrence Berkeley National Laboratory"/>
            <person name="Harder C.B."/>
            <person name="Miyauchi S."/>
            <person name="Viragh M."/>
            <person name="Kuo A."/>
            <person name="Thoen E."/>
            <person name="Andreopoulos B."/>
            <person name="Lu D."/>
            <person name="Skrede I."/>
            <person name="Drula E."/>
            <person name="Henrissat B."/>
            <person name="Morin E."/>
            <person name="Kohler A."/>
            <person name="Barry K."/>
            <person name="LaButti K."/>
            <person name="Morin E."/>
            <person name="Salamov A."/>
            <person name="Lipzen A."/>
            <person name="Mereny Z."/>
            <person name="Hegedus B."/>
            <person name="Baldrian P."/>
            <person name="Stursova M."/>
            <person name="Weitz H."/>
            <person name="Taylor A."/>
            <person name="Grigoriev I.V."/>
            <person name="Nagy L.G."/>
            <person name="Martin F."/>
            <person name="Kauserud H."/>
        </authorList>
    </citation>
    <scope>NUCLEOTIDE SEQUENCE</scope>
    <source>
        <strain evidence="1">9284</strain>
    </source>
</reference>
<keyword evidence="2" id="KW-1185">Reference proteome</keyword>
<protein>
    <submittedName>
        <fullName evidence="1">Uncharacterized protein</fullName>
    </submittedName>
</protein>
<evidence type="ECO:0000313" key="1">
    <source>
        <dbReference type="EMBL" id="KAJ7636396.1"/>
    </source>
</evidence>
<proteinExistence type="predicted"/>
<accession>A0AAD7C1A1</accession>
<dbReference type="Proteomes" id="UP001221142">
    <property type="component" value="Unassembled WGS sequence"/>
</dbReference>
<evidence type="ECO:0000313" key="2">
    <source>
        <dbReference type="Proteomes" id="UP001221142"/>
    </source>
</evidence>
<organism evidence="1 2">
    <name type="scientific">Roridomyces roridus</name>
    <dbReference type="NCBI Taxonomy" id="1738132"/>
    <lineage>
        <taxon>Eukaryota</taxon>
        <taxon>Fungi</taxon>
        <taxon>Dikarya</taxon>
        <taxon>Basidiomycota</taxon>
        <taxon>Agaricomycotina</taxon>
        <taxon>Agaricomycetes</taxon>
        <taxon>Agaricomycetidae</taxon>
        <taxon>Agaricales</taxon>
        <taxon>Marasmiineae</taxon>
        <taxon>Mycenaceae</taxon>
        <taxon>Roridomyces</taxon>
    </lineage>
</organism>
<comment type="caution">
    <text evidence="1">The sequence shown here is derived from an EMBL/GenBank/DDBJ whole genome shotgun (WGS) entry which is preliminary data.</text>
</comment>
<sequence length="437" mass="48968">MLAQELIDAIVDFVPDKPSLEACTISARAFVAPALRRLFRRLELSRLDPYEPNSFERSQERLKRAETFFSSTSPHLADLVLDLEIADGNSDCLTLLQSLRKVRRLRFRGTLEFEYSGVFYLGLIDFLRQPSMQTIVLDVRTDGALALFAVALRFCRHVYVDLRTYADGNDIVPGNIEEDADEETDIQQPIANLIMAGMSARLLRPELLEHLRRLQRAEIYGPDPALFASLASACSALTTLAMHHSMFGGSNWLPSPCFPTVTLFEIFLSLDPAWTIKLSDALPHLASYFPNIVELRLHLSAPSALDPHQHPELDARLSEFLSESTVKANIINAERRLPRNLPYPDGAEVPRVGAGGSFVWGASPGSGGTRGEGCNVWRGDGWDRAVVLLMSTLGKWRWCIWRVIRVGRTVVPWTRVRVRATVGLVFFQIHCPYRLGA</sequence>
<dbReference type="EMBL" id="JARKIF010000006">
    <property type="protein sequence ID" value="KAJ7636396.1"/>
    <property type="molecule type" value="Genomic_DNA"/>
</dbReference>